<dbReference type="GO" id="GO:0005886">
    <property type="term" value="C:plasma membrane"/>
    <property type="evidence" value="ECO:0007669"/>
    <property type="project" value="UniProtKB-SubCell"/>
</dbReference>
<feature type="transmembrane region" description="Helical" evidence="7">
    <location>
        <begin position="227"/>
        <end position="248"/>
    </location>
</feature>
<dbReference type="OrthoDB" id="3574452at2"/>
<keyword evidence="2 7" id="KW-0813">Transport</keyword>
<feature type="transmembrane region" description="Helical" evidence="7">
    <location>
        <begin position="182"/>
        <end position="207"/>
    </location>
</feature>
<dbReference type="RefSeq" id="WP_123697383.1">
    <property type="nucleotide sequence ID" value="NZ_RKHJ01000001.1"/>
</dbReference>
<evidence type="ECO:0000259" key="8">
    <source>
        <dbReference type="PROSITE" id="PS50928"/>
    </source>
</evidence>
<organism evidence="9 10">
    <name type="scientific">Agrococcus jenensis</name>
    <dbReference type="NCBI Taxonomy" id="46353"/>
    <lineage>
        <taxon>Bacteria</taxon>
        <taxon>Bacillati</taxon>
        <taxon>Actinomycetota</taxon>
        <taxon>Actinomycetes</taxon>
        <taxon>Micrococcales</taxon>
        <taxon>Microbacteriaceae</taxon>
        <taxon>Agrococcus</taxon>
    </lineage>
</organism>
<proteinExistence type="inferred from homology"/>
<gene>
    <name evidence="9" type="ORF">EDD26_1772</name>
</gene>
<comment type="similarity">
    <text evidence="7">Belongs to the binding-protein-dependent transport system permease family.</text>
</comment>
<feature type="transmembrane region" description="Helical" evidence="7">
    <location>
        <begin position="70"/>
        <end position="89"/>
    </location>
</feature>
<comment type="subcellular location">
    <subcellularLocation>
        <location evidence="1 7">Cell membrane</location>
        <topology evidence="1 7">Multi-pass membrane protein</topology>
    </subcellularLocation>
</comment>
<sequence>MTGAHWTDRGWVRIAAPAALGVAALALWEVGVRALEIQPYLLPAPSAILAQLQAAIAGVAQAALATGRNALVGLLLGAVVAVVVAALAARVRWLDQVVAPLVAAIAVVPIVALAPVLQTMYGATSEMPRIIVVAIASFVPVFITTLRGLRQVRPVHRDLMRAYGASGWQATRMVTMPGAVPFVFAGLTIASSVAVISAIVAEYFGGLQNGLGSRIASAAAQSGYARAWAYVVAAIALGLIFYTVTLLLERLASRWARIPVG</sequence>
<reference evidence="9 10" key="1">
    <citation type="submission" date="2018-11" db="EMBL/GenBank/DDBJ databases">
        <title>Sequencing the genomes of 1000 actinobacteria strains.</title>
        <authorList>
            <person name="Klenk H.-P."/>
        </authorList>
    </citation>
    <scope>NUCLEOTIDE SEQUENCE [LARGE SCALE GENOMIC DNA]</scope>
    <source>
        <strain evidence="9 10">DSM 9580</strain>
    </source>
</reference>
<evidence type="ECO:0000256" key="6">
    <source>
        <dbReference type="ARBA" id="ARBA00023136"/>
    </source>
</evidence>
<feature type="transmembrane region" description="Helical" evidence="7">
    <location>
        <begin position="40"/>
        <end position="64"/>
    </location>
</feature>
<dbReference type="Gene3D" id="1.10.3720.10">
    <property type="entry name" value="MetI-like"/>
    <property type="match status" value="1"/>
</dbReference>
<dbReference type="PANTHER" id="PTHR30151">
    <property type="entry name" value="ALKANE SULFONATE ABC TRANSPORTER-RELATED, MEMBRANE SUBUNIT"/>
    <property type="match status" value="1"/>
</dbReference>
<dbReference type="SUPFAM" id="SSF161098">
    <property type="entry name" value="MetI-like"/>
    <property type="match status" value="1"/>
</dbReference>
<evidence type="ECO:0000256" key="2">
    <source>
        <dbReference type="ARBA" id="ARBA00022448"/>
    </source>
</evidence>
<accession>A0A3N2ATP3</accession>
<dbReference type="Proteomes" id="UP000275456">
    <property type="component" value="Unassembled WGS sequence"/>
</dbReference>
<dbReference type="PROSITE" id="PS50928">
    <property type="entry name" value="ABC_TM1"/>
    <property type="match status" value="1"/>
</dbReference>
<evidence type="ECO:0000256" key="1">
    <source>
        <dbReference type="ARBA" id="ARBA00004651"/>
    </source>
</evidence>
<evidence type="ECO:0000313" key="9">
    <source>
        <dbReference type="EMBL" id="ROR66390.1"/>
    </source>
</evidence>
<keyword evidence="5 7" id="KW-1133">Transmembrane helix</keyword>
<evidence type="ECO:0000256" key="5">
    <source>
        <dbReference type="ARBA" id="ARBA00022989"/>
    </source>
</evidence>
<evidence type="ECO:0000256" key="3">
    <source>
        <dbReference type="ARBA" id="ARBA00022475"/>
    </source>
</evidence>
<feature type="transmembrane region" description="Helical" evidence="7">
    <location>
        <begin position="12"/>
        <end position="28"/>
    </location>
</feature>
<dbReference type="InterPro" id="IPR035906">
    <property type="entry name" value="MetI-like_sf"/>
</dbReference>
<name>A0A3N2ATP3_9MICO</name>
<dbReference type="EMBL" id="RKHJ01000001">
    <property type="protein sequence ID" value="ROR66390.1"/>
    <property type="molecule type" value="Genomic_DNA"/>
</dbReference>
<evidence type="ECO:0000313" key="10">
    <source>
        <dbReference type="Proteomes" id="UP000275456"/>
    </source>
</evidence>
<dbReference type="Pfam" id="PF00528">
    <property type="entry name" value="BPD_transp_1"/>
    <property type="match status" value="1"/>
</dbReference>
<dbReference type="CDD" id="cd06261">
    <property type="entry name" value="TM_PBP2"/>
    <property type="match status" value="1"/>
</dbReference>
<keyword evidence="4 7" id="KW-0812">Transmembrane</keyword>
<dbReference type="PANTHER" id="PTHR30151:SF41">
    <property type="entry name" value="ABC TRANSPORTER PERMEASE PROTEIN"/>
    <property type="match status" value="1"/>
</dbReference>
<keyword evidence="6 7" id="KW-0472">Membrane</keyword>
<feature type="domain" description="ABC transmembrane type-1" evidence="8">
    <location>
        <begin position="63"/>
        <end position="252"/>
    </location>
</feature>
<keyword evidence="10" id="KW-1185">Reference proteome</keyword>
<dbReference type="AlphaFoldDB" id="A0A3N2ATP3"/>
<feature type="transmembrane region" description="Helical" evidence="7">
    <location>
        <begin position="127"/>
        <end position="149"/>
    </location>
</feature>
<feature type="transmembrane region" description="Helical" evidence="7">
    <location>
        <begin position="101"/>
        <end position="121"/>
    </location>
</feature>
<evidence type="ECO:0000256" key="4">
    <source>
        <dbReference type="ARBA" id="ARBA00022692"/>
    </source>
</evidence>
<evidence type="ECO:0000256" key="7">
    <source>
        <dbReference type="RuleBase" id="RU363032"/>
    </source>
</evidence>
<dbReference type="InterPro" id="IPR000515">
    <property type="entry name" value="MetI-like"/>
</dbReference>
<dbReference type="GO" id="GO:0055085">
    <property type="term" value="P:transmembrane transport"/>
    <property type="evidence" value="ECO:0007669"/>
    <property type="project" value="InterPro"/>
</dbReference>
<comment type="caution">
    <text evidence="9">The sequence shown here is derived from an EMBL/GenBank/DDBJ whole genome shotgun (WGS) entry which is preliminary data.</text>
</comment>
<keyword evidence="3" id="KW-1003">Cell membrane</keyword>
<protein>
    <submittedName>
        <fullName evidence="9">NitT/TauT family transport system permease protein</fullName>
    </submittedName>
</protein>